<comment type="similarity">
    <text evidence="1 9 10">Belongs to the peptidase A8 family.</text>
</comment>
<evidence type="ECO:0000256" key="11">
    <source>
        <dbReference type="SAM" id="MobiDB-lite"/>
    </source>
</evidence>
<accession>A0A7T7MAQ5</accession>
<comment type="catalytic activity">
    <reaction evidence="9">
        <text>Release of signal peptides from bacterial membrane prolipoproteins. Hydrolyzes -Xaa-Yaa-Zaa-|-(S,diacylglyceryl)Cys-, in which Xaa is hydrophobic (preferably Leu), and Yaa (Ala or Ser) and Zaa (Gly or Ala) have small, neutral side chains.</text>
        <dbReference type="EC" id="3.4.23.36"/>
    </reaction>
</comment>
<sequence length="222" mass="23065">MSAQTSAAPTGRRLQPGRGRYLRLLWVLAAAVLLLDQLTKVWALEALADGTRRALLGSVLGLRLVFNPGAAFSFANSQTWLLTVVALAVVVFVLRVSRRLGSRAWTVALALVLGGASGNLVDRLLRAPGVGRGHVVDFIDYGVFVGNVADIAIVVAAALIMWLSVTGRELEGEAAASAAGTGREAAGEAPGQARAEARESGTSGTQAQEAQARGALKQGRQA</sequence>
<evidence type="ECO:0000256" key="4">
    <source>
        <dbReference type="ARBA" id="ARBA00022692"/>
    </source>
</evidence>
<keyword evidence="13" id="KW-1185">Reference proteome</keyword>
<evidence type="ECO:0000313" key="13">
    <source>
        <dbReference type="Proteomes" id="UP000595895"/>
    </source>
</evidence>
<evidence type="ECO:0000256" key="2">
    <source>
        <dbReference type="ARBA" id="ARBA00022475"/>
    </source>
</evidence>
<evidence type="ECO:0000256" key="10">
    <source>
        <dbReference type="RuleBase" id="RU004181"/>
    </source>
</evidence>
<evidence type="ECO:0000313" key="12">
    <source>
        <dbReference type="EMBL" id="QQM68045.1"/>
    </source>
</evidence>
<keyword evidence="3 9" id="KW-0645">Protease</keyword>
<keyword evidence="6 9" id="KW-0378">Hydrolase</keyword>
<proteinExistence type="inferred from homology"/>
<feature type="transmembrane region" description="Helical" evidence="9">
    <location>
        <begin position="104"/>
        <end position="121"/>
    </location>
</feature>
<dbReference type="AlphaFoldDB" id="A0A7T7MAQ5"/>
<dbReference type="GO" id="GO:0006508">
    <property type="term" value="P:proteolysis"/>
    <property type="evidence" value="ECO:0007669"/>
    <property type="project" value="UniProtKB-KW"/>
</dbReference>
<dbReference type="GO" id="GO:0005886">
    <property type="term" value="C:plasma membrane"/>
    <property type="evidence" value="ECO:0007669"/>
    <property type="project" value="UniProtKB-SubCell"/>
</dbReference>
<dbReference type="EMBL" id="CP066802">
    <property type="protein sequence ID" value="QQM68045.1"/>
    <property type="molecule type" value="Genomic_DNA"/>
</dbReference>
<comment type="function">
    <text evidence="9">This protein specifically catalyzes the removal of signal peptides from prolipoproteins.</text>
</comment>
<keyword evidence="5 9" id="KW-0064">Aspartyl protease</keyword>
<feature type="transmembrane region" description="Helical" evidence="9">
    <location>
        <begin position="79"/>
        <end position="97"/>
    </location>
</feature>
<name>A0A7T7MAQ5_9ACTO</name>
<evidence type="ECO:0000256" key="6">
    <source>
        <dbReference type="ARBA" id="ARBA00022801"/>
    </source>
</evidence>
<keyword evidence="4 9" id="KW-0812">Transmembrane</keyword>
<dbReference type="PANTHER" id="PTHR33695">
    <property type="entry name" value="LIPOPROTEIN SIGNAL PEPTIDASE"/>
    <property type="match status" value="1"/>
</dbReference>
<dbReference type="NCBIfam" id="TIGR00077">
    <property type="entry name" value="lspA"/>
    <property type="match status" value="1"/>
</dbReference>
<keyword evidence="8 9" id="KW-0472">Membrane</keyword>
<feature type="compositionally biased region" description="Polar residues" evidence="11">
    <location>
        <begin position="200"/>
        <end position="209"/>
    </location>
</feature>
<dbReference type="PRINTS" id="PR00781">
    <property type="entry name" value="LIPOSIGPTASE"/>
</dbReference>
<dbReference type="Proteomes" id="UP000595895">
    <property type="component" value="Chromosome"/>
</dbReference>
<comment type="pathway">
    <text evidence="9">Protein modification; lipoprotein biosynthesis (signal peptide cleavage).</text>
</comment>
<reference evidence="12 13" key="1">
    <citation type="submission" date="2020-12" db="EMBL/GenBank/DDBJ databases">
        <authorList>
            <person name="Zhou J."/>
        </authorList>
    </citation>
    <scope>NUCLEOTIDE SEQUENCE [LARGE SCALE GENOMIC DNA]</scope>
    <source>
        <strain evidence="12 13">CCUG 61299</strain>
    </source>
</reference>
<evidence type="ECO:0000256" key="9">
    <source>
        <dbReference type="HAMAP-Rule" id="MF_00161"/>
    </source>
</evidence>
<dbReference type="InterPro" id="IPR001872">
    <property type="entry name" value="Peptidase_A8"/>
</dbReference>
<dbReference type="PANTHER" id="PTHR33695:SF1">
    <property type="entry name" value="LIPOPROTEIN SIGNAL PEPTIDASE"/>
    <property type="match status" value="1"/>
</dbReference>
<evidence type="ECO:0000256" key="1">
    <source>
        <dbReference type="ARBA" id="ARBA00006139"/>
    </source>
</evidence>
<evidence type="ECO:0000256" key="7">
    <source>
        <dbReference type="ARBA" id="ARBA00022989"/>
    </source>
</evidence>
<dbReference type="GO" id="GO:0004190">
    <property type="term" value="F:aspartic-type endopeptidase activity"/>
    <property type="evidence" value="ECO:0007669"/>
    <property type="project" value="UniProtKB-UniRule"/>
</dbReference>
<gene>
    <name evidence="9 12" type="primary">lspA</name>
    <name evidence="12" type="ORF">JG540_04150</name>
</gene>
<organism evidence="12 13">
    <name type="scientific">Actinomyces weissii</name>
    <dbReference type="NCBI Taxonomy" id="675090"/>
    <lineage>
        <taxon>Bacteria</taxon>
        <taxon>Bacillati</taxon>
        <taxon>Actinomycetota</taxon>
        <taxon>Actinomycetes</taxon>
        <taxon>Actinomycetales</taxon>
        <taxon>Actinomycetaceae</taxon>
        <taxon>Actinomyces</taxon>
    </lineage>
</organism>
<keyword evidence="2 9" id="KW-1003">Cell membrane</keyword>
<feature type="active site" evidence="9">
    <location>
        <position position="137"/>
    </location>
</feature>
<dbReference type="EC" id="3.4.23.36" evidence="9"/>
<feature type="active site" evidence="9">
    <location>
        <position position="150"/>
    </location>
</feature>
<comment type="subcellular location">
    <subcellularLocation>
        <location evidence="9">Cell membrane</location>
        <topology evidence="9">Multi-pass membrane protein</topology>
    </subcellularLocation>
</comment>
<evidence type="ECO:0000256" key="5">
    <source>
        <dbReference type="ARBA" id="ARBA00022750"/>
    </source>
</evidence>
<dbReference type="RefSeq" id="WP_200277477.1">
    <property type="nucleotide sequence ID" value="NZ_CP066802.1"/>
</dbReference>
<keyword evidence="7 9" id="KW-1133">Transmembrane helix</keyword>
<dbReference type="Pfam" id="PF01252">
    <property type="entry name" value="Peptidase_A8"/>
    <property type="match status" value="1"/>
</dbReference>
<protein>
    <recommendedName>
        <fullName evidence="9">Lipoprotein signal peptidase</fullName>
        <ecNumber evidence="9">3.4.23.36</ecNumber>
    </recommendedName>
    <alternativeName>
        <fullName evidence="9">Prolipoprotein signal peptidase</fullName>
    </alternativeName>
    <alternativeName>
        <fullName evidence="9">Signal peptidase II</fullName>
        <shortName evidence="9">SPase II</shortName>
    </alternativeName>
</protein>
<feature type="region of interest" description="Disordered" evidence="11">
    <location>
        <begin position="176"/>
        <end position="222"/>
    </location>
</feature>
<evidence type="ECO:0000256" key="8">
    <source>
        <dbReference type="ARBA" id="ARBA00023136"/>
    </source>
</evidence>
<dbReference type="UniPathway" id="UPA00665"/>
<dbReference type="HAMAP" id="MF_00161">
    <property type="entry name" value="LspA"/>
    <property type="match status" value="1"/>
</dbReference>
<feature type="transmembrane region" description="Helical" evidence="9">
    <location>
        <begin position="141"/>
        <end position="163"/>
    </location>
</feature>
<comment type="caution">
    <text evidence="9">Lacks conserved residue(s) required for the propagation of feature annotation.</text>
</comment>
<dbReference type="KEGG" id="awe:JG540_04150"/>
<evidence type="ECO:0000256" key="3">
    <source>
        <dbReference type="ARBA" id="ARBA00022670"/>
    </source>
</evidence>
<feature type="compositionally biased region" description="Low complexity" evidence="11">
    <location>
        <begin position="176"/>
        <end position="189"/>
    </location>
</feature>